<dbReference type="EMBL" id="QORN01000054">
    <property type="protein sequence ID" value="MBD5807484.1"/>
    <property type="molecule type" value="Genomic_DNA"/>
</dbReference>
<accession>A0ABR8P9Y9</accession>
<protein>
    <submittedName>
        <fullName evidence="1">Uncharacterized protein</fullName>
    </submittedName>
</protein>
<reference evidence="1 2" key="1">
    <citation type="submission" date="2018-07" db="EMBL/GenBank/DDBJ databases">
        <title>Phylogenomic Insights into understanding Host Adaptation of Lactobacillus reuteri by a novel species, Lactobacillus spp. M31.</title>
        <authorList>
            <person name="Sharma S."/>
            <person name="Patil P."/>
            <person name="Korpole S."/>
            <person name="Patil P.B."/>
        </authorList>
    </citation>
    <scope>NUCLEOTIDE SEQUENCE [LARGE SCALE GENOMIC DNA]</scope>
    <source>
        <strain evidence="1 2">M31</strain>
    </source>
</reference>
<organism evidence="1 2">
    <name type="scientific">Limosilactobacillus walteri</name>
    <dbReference type="NCBI Taxonomy" id="2268022"/>
    <lineage>
        <taxon>Bacteria</taxon>
        <taxon>Bacillati</taxon>
        <taxon>Bacillota</taxon>
        <taxon>Bacilli</taxon>
        <taxon>Lactobacillales</taxon>
        <taxon>Lactobacillaceae</taxon>
        <taxon>Limosilactobacillus</taxon>
    </lineage>
</organism>
<sequence length="322" mass="37632">MDAQDKLKREYENKSIYTAGFYADPDNDLQNRQKLFDTLKSLVMNQEADTPFALQIMLTNSEINIMPLGLVNLDELKEYESKKRVTHGLQNQNDSLPLVIQYSPHTDGGKIIKKMVGSVQELFTNFNQQIEIIWQTVKELMQANFATLTAIENDLITDSHDVYKEYLATFSKMTSTELKEQLGFRIAKDELAQFSAYMADMHEVQAIVLSSGSFVNRELLEKNSFTTMMSDNIRRSTLFWVLDNTFYEIYYYFYMSNSNEKLHKRLQHLRQDLIVNMRNDAFHRAQEMTAKQSQNVDFNEYFTDIFIPVAEQIIAEINKFKD</sequence>
<evidence type="ECO:0000313" key="2">
    <source>
        <dbReference type="Proteomes" id="UP000704341"/>
    </source>
</evidence>
<proteinExistence type="predicted"/>
<gene>
    <name evidence="1" type="ORF">DTK66_10370</name>
</gene>
<comment type="caution">
    <text evidence="1">The sequence shown here is derived from an EMBL/GenBank/DDBJ whole genome shotgun (WGS) entry which is preliminary data.</text>
</comment>
<evidence type="ECO:0000313" key="1">
    <source>
        <dbReference type="EMBL" id="MBD5807484.1"/>
    </source>
</evidence>
<dbReference type="Proteomes" id="UP000704341">
    <property type="component" value="Unassembled WGS sequence"/>
</dbReference>
<name>A0ABR8P9Y9_9LACO</name>
<keyword evidence="2" id="KW-1185">Reference proteome</keyword>
<dbReference type="RefSeq" id="WP_191668626.1">
    <property type="nucleotide sequence ID" value="NZ_QORN01000054.1"/>
</dbReference>